<protein>
    <submittedName>
        <fullName evidence="2">GCN5-related N-acetyltransferase</fullName>
    </submittedName>
</protein>
<reference evidence="3" key="1">
    <citation type="submission" date="2009-09" db="EMBL/GenBank/DDBJ databases">
        <title>The complete genome of Nakamurella multipartita DSM 44233.</title>
        <authorList>
            <consortium name="US DOE Joint Genome Institute (JGI-PGF)"/>
            <person name="Lucas S."/>
            <person name="Copeland A."/>
            <person name="Lapidus A."/>
            <person name="Glavina del Rio T."/>
            <person name="Dalin E."/>
            <person name="Tice H."/>
            <person name="Bruce D."/>
            <person name="Goodwin L."/>
            <person name="Pitluck S."/>
            <person name="Kyrpides N."/>
            <person name="Mavromatis K."/>
            <person name="Ivanova N."/>
            <person name="Ovchinnikova G."/>
            <person name="Sims D."/>
            <person name="Meincke L."/>
            <person name="Brettin T."/>
            <person name="Detter J.C."/>
            <person name="Han C."/>
            <person name="Larimer F."/>
            <person name="Land M."/>
            <person name="Hauser L."/>
            <person name="Markowitz V."/>
            <person name="Cheng J.-F."/>
            <person name="Hugenholtz P."/>
            <person name="Woyke T."/>
            <person name="Wu D."/>
            <person name="Klenk H.-P."/>
            <person name="Eisen J.A."/>
        </authorList>
    </citation>
    <scope>NUCLEOTIDE SEQUENCE [LARGE SCALE GENOMIC DNA]</scope>
    <source>
        <strain evidence="3">ATCC 700099 / DSM 44233 / CIP 104796 / JCM 9543 / NBRC 105858 / Y-104</strain>
    </source>
</reference>
<evidence type="ECO:0000259" key="1">
    <source>
        <dbReference type="PROSITE" id="PS51186"/>
    </source>
</evidence>
<organism evidence="2 3">
    <name type="scientific">Nakamurella multipartita (strain ATCC 700099 / DSM 44233 / CIP 104796 / JCM 9543 / NBRC 105858 / Y-104)</name>
    <name type="common">Microsphaera multipartita</name>
    <dbReference type="NCBI Taxonomy" id="479431"/>
    <lineage>
        <taxon>Bacteria</taxon>
        <taxon>Bacillati</taxon>
        <taxon>Actinomycetota</taxon>
        <taxon>Actinomycetes</taxon>
        <taxon>Nakamurellales</taxon>
        <taxon>Nakamurellaceae</taxon>
        <taxon>Nakamurella</taxon>
    </lineage>
</organism>
<dbReference type="Proteomes" id="UP000002218">
    <property type="component" value="Chromosome"/>
</dbReference>
<dbReference type="GO" id="GO:0016747">
    <property type="term" value="F:acyltransferase activity, transferring groups other than amino-acyl groups"/>
    <property type="evidence" value="ECO:0007669"/>
    <property type="project" value="InterPro"/>
</dbReference>
<dbReference type="InterPro" id="IPR000182">
    <property type="entry name" value="GNAT_dom"/>
</dbReference>
<name>C8XDZ6_NAKMY</name>
<dbReference type="Pfam" id="PF00583">
    <property type="entry name" value="Acetyltransf_1"/>
    <property type="match status" value="1"/>
</dbReference>
<reference evidence="2 3" key="2">
    <citation type="journal article" date="2010" name="Stand. Genomic Sci.">
        <title>Complete genome sequence of Nakamurella multipartita type strain (Y-104).</title>
        <authorList>
            <person name="Tice H."/>
            <person name="Mayilraj S."/>
            <person name="Sims D."/>
            <person name="Lapidus A."/>
            <person name="Nolan M."/>
            <person name="Lucas S."/>
            <person name="Glavina Del Rio T."/>
            <person name="Copeland A."/>
            <person name="Cheng J.F."/>
            <person name="Meincke L."/>
            <person name="Bruce D."/>
            <person name="Goodwin L."/>
            <person name="Pitluck S."/>
            <person name="Ivanova N."/>
            <person name="Mavromatis K."/>
            <person name="Ovchinnikova G."/>
            <person name="Pati A."/>
            <person name="Chen A."/>
            <person name="Palaniappan K."/>
            <person name="Land M."/>
            <person name="Hauser L."/>
            <person name="Chang Y.J."/>
            <person name="Jeffries C.D."/>
            <person name="Detter J.C."/>
            <person name="Brettin T."/>
            <person name="Rohde M."/>
            <person name="Goker M."/>
            <person name="Bristow J."/>
            <person name="Eisen J.A."/>
            <person name="Markowitz V."/>
            <person name="Hugenholtz P."/>
            <person name="Kyrpides N.C."/>
            <person name="Klenk H.P."/>
            <person name="Chen F."/>
        </authorList>
    </citation>
    <scope>NUCLEOTIDE SEQUENCE [LARGE SCALE GENOMIC DNA]</scope>
    <source>
        <strain evidence="3">ATCC 700099 / DSM 44233 / CIP 104796 / JCM 9543 / NBRC 105858 / Y-104</strain>
    </source>
</reference>
<evidence type="ECO:0000313" key="2">
    <source>
        <dbReference type="EMBL" id="ACV79699.1"/>
    </source>
</evidence>
<dbReference type="KEGG" id="nml:Namu_3371"/>
<dbReference type="EMBL" id="CP001737">
    <property type="protein sequence ID" value="ACV79699.1"/>
    <property type="molecule type" value="Genomic_DNA"/>
</dbReference>
<keyword evidence="2" id="KW-0808">Transferase</keyword>
<dbReference type="STRING" id="479431.Namu_3371"/>
<proteinExistence type="predicted"/>
<sequence>MTDRDGAPLTLRDGRQVQIRPVRAGDSAALAAAFGHLSARSKQLRFGSAPQTLSAAALRHLIDSVDGVDHVAFAAFDTVDGAEQLVGVGRILRYPDDPDILDVGMVVADDYQGAGLGQVLGQLLAEHRPRPARRIVTAVDSENRRVLGLFRAFGAAPTWTSAGMVIELPDYATDPGPVPDPPAGR</sequence>
<gene>
    <name evidence="2" type="ordered locus">Namu_3371</name>
</gene>
<feature type="domain" description="N-acetyltransferase" evidence="1">
    <location>
        <begin position="17"/>
        <end position="181"/>
    </location>
</feature>
<dbReference type="AlphaFoldDB" id="C8XDZ6"/>
<dbReference type="InterPro" id="IPR016181">
    <property type="entry name" value="Acyl_CoA_acyltransferase"/>
</dbReference>
<dbReference type="SUPFAM" id="SSF55729">
    <property type="entry name" value="Acyl-CoA N-acyltransferases (Nat)"/>
    <property type="match status" value="1"/>
</dbReference>
<dbReference type="PROSITE" id="PS51186">
    <property type="entry name" value="GNAT"/>
    <property type="match status" value="1"/>
</dbReference>
<dbReference type="CDD" id="cd04301">
    <property type="entry name" value="NAT_SF"/>
    <property type="match status" value="1"/>
</dbReference>
<dbReference type="InParanoid" id="C8XDZ6"/>
<dbReference type="Gene3D" id="3.40.630.30">
    <property type="match status" value="1"/>
</dbReference>
<accession>C8XDZ6</accession>
<dbReference type="HOGENOM" id="CLU_105788_3_0_11"/>
<dbReference type="eggNOG" id="COG1670">
    <property type="taxonomic scope" value="Bacteria"/>
</dbReference>
<keyword evidence="3" id="KW-1185">Reference proteome</keyword>
<evidence type="ECO:0000313" key="3">
    <source>
        <dbReference type="Proteomes" id="UP000002218"/>
    </source>
</evidence>